<dbReference type="InParanoid" id="A0A200QXJ7"/>
<protein>
    <submittedName>
        <fullName evidence="2">Reverse transcriptase zinc-binding domain</fullName>
    </submittedName>
</protein>
<dbReference type="InterPro" id="IPR026960">
    <property type="entry name" value="RVT-Znf"/>
</dbReference>
<evidence type="ECO:0000259" key="1">
    <source>
        <dbReference type="Pfam" id="PF13966"/>
    </source>
</evidence>
<dbReference type="Proteomes" id="UP000195402">
    <property type="component" value="Unassembled WGS sequence"/>
</dbReference>
<accession>A0A200QXJ7</accession>
<dbReference type="EMBL" id="MVGT01000870">
    <property type="protein sequence ID" value="OVA15188.1"/>
    <property type="molecule type" value="Genomic_DNA"/>
</dbReference>
<feature type="domain" description="Reverse transcriptase zinc-binding" evidence="1">
    <location>
        <begin position="75"/>
        <end position="160"/>
    </location>
</feature>
<keyword evidence="2" id="KW-0808">Transferase</keyword>
<sequence length="192" mass="22099">MSFWYEIWSCAGALVDTFSDVANPGRISLKDAVETNFMVPGISDTITTHIQGMYNARIMADSDTRLWLHTSDGLFTTNSAFRHLHMAVAFCPFARFYWVKFIPKKMSVMFWRFLRNAIPVDVRIQDCAINLASGCVCCAHRNIESMDHLFFRSEVATFLWDRFGAIFGIHRLNYSCLKDTIWAWFNIAPRGS</sequence>
<dbReference type="Pfam" id="PF13966">
    <property type="entry name" value="zf-RVT"/>
    <property type="match status" value="1"/>
</dbReference>
<proteinExistence type="predicted"/>
<evidence type="ECO:0000313" key="3">
    <source>
        <dbReference type="Proteomes" id="UP000195402"/>
    </source>
</evidence>
<reference evidence="2 3" key="1">
    <citation type="journal article" date="2017" name="Mol. Plant">
        <title>The Genome of Medicinal Plant Macleaya cordata Provides New Insights into Benzylisoquinoline Alkaloids Metabolism.</title>
        <authorList>
            <person name="Liu X."/>
            <person name="Liu Y."/>
            <person name="Huang P."/>
            <person name="Ma Y."/>
            <person name="Qing Z."/>
            <person name="Tang Q."/>
            <person name="Cao H."/>
            <person name="Cheng P."/>
            <person name="Zheng Y."/>
            <person name="Yuan Z."/>
            <person name="Zhou Y."/>
            <person name="Liu J."/>
            <person name="Tang Z."/>
            <person name="Zhuo Y."/>
            <person name="Zhang Y."/>
            <person name="Yu L."/>
            <person name="Huang J."/>
            <person name="Yang P."/>
            <person name="Peng Q."/>
            <person name="Zhang J."/>
            <person name="Jiang W."/>
            <person name="Zhang Z."/>
            <person name="Lin K."/>
            <person name="Ro D.K."/>
            <person name="Chen X."/>
            <person name="Xiong X."/>
            <person name="Shang Y."/>
            <person name="Huang S."/>
            <person name="Zeng J."/>
        </authorList>
    </citation>
    <scope>NUCLEOTIDE SEQUENCE [LARGE SCALE GENOMIC DNA]</scope>
    <source>
        <strain evidence="3">cv. BLH2017</strain>
        <tissue evidence="2">Root</tissue>
    </source>
</reference>
<name>A0A200QXJ7_MACCD</name>
<comment type="caution">
    <text evidence="2">The sequence shown here is derived from an EMBL/GenBank/DDBJ whole genome shotgun (WGS) entry which is preliminary data.</text>
</comment>
<gene>
    <name evidence="2" type="ORF">BVC80_765g9</name>
</gene>
<organism evidence="2 3">
    <name type="scientific">Macleaya cordata</name>
    <name type="common">Five-seeded plume-poppy</name>
    <name type="synonym">Bocconia cordata</name>
    <dbReference type="NCBI Taxonomy" id="56857"/>
    <lineage>
        <taxon>Eukaryota</taxon>
        <taxon>Viridiplantae</taxon>
        <taxon>Streptophyta</taxon>
        <taxon>Embryophyta</taxon>
        <taxon>Tracheophyta</taxon>
        <taxon>Spermatophyta</taxon>
        <taxon>Magnoliopsida</taxon>
        <taxon>Ranunculales</taxon>
        <taxon>Papaveraceae</taxon>
        <taxon>Papaveroideae</taxon>
        <taxon>Macleaya</taxon>
    </lineage>
</organism>
<dbReference type="OrthoDB" id="1745633at2759"/>
<keyword evidence="2" id="KW-0548">Nucleotidyltransferase</keyword>
<keyword evidence="3" id="KW-1185">Reference proteome</keyword>
<evidence type="ECO:0000313" key="2">
    <source>
        <dbReference type="EMBL" id="OVA15188.1"/>
    </source>
</evidence>
<dbReference type="AlphaFoldDB" id="A0A200QXJ7"/>
<keyword evidence="2" id="KW-0695">RNA-directed DNA polymerase</keyword>
<dbReference type="GO" id="GO:0003964">
    <property type="term" value="F:RNA-directed DNA polymerase activity"/>
    <property type="evidence" value="ECO:0007669"/>
    <property type="project" value="UniProtKB-KW"/>
</dbReference>